<accession>A0A858RN91</accession>
<name>A0A858RN91_9BACT</name>
<dbReference type="Proteomes" id="UP000501812">
    <property type="component" value="Chromosome"/>
</dbReference>
<dbReference type="RefSeq" id="WP_169456324.1">
    <property type="nucleotide sequence ID" value="NZ_CP051774.1"/>
</dbReference>
<sequence>MKASHGNPRRVTTRVAAVLGASTLAFAPCAHAINATWMGGASDGWDSANWDVGGTGIGTALLNSNDERIYDLYFGSGGYHDVNGIVTTTNSKSPTSLNFSQQNWTLNVDAIGTGATATALYMNVNHTSPEVIVNSTYGVTWGNGLGPKYFDMTVDNGSVLTLNANVYGSGSLNKYGGGTAVINTPDHQASVGASGTNVFAGTLITDNPTNDYNVQGSATMNFNIRPRTWLGTRGDLTYTGNVYGAGNFVKSGGATLTMTSDIYYTGSTTVEGGRLVVATFHNPYVTSGFTFNGGDLELRTGTSHQTYGNIVSGTGSFTKSGSYNLTLTSRWNRADGGVSVTGGRLIETYPMSGGSYNLSSGANLTWVGGEMFGSTISGAGSFTKAGNDVVTFTNPNTYTGGTSITEGTLDDWHPHGDYGISSGATLVLSSATYATYGGRISGAGELLKNGYGTLTLTGDYSGLPADYRTGRIRVISGRLIDQHPRGNYLIDYLDPEDPEQSPAELEFANAVDVYFGDASYSSPGAVGGTISGPGNFTKSGVGNLDLLTRLTYTGKTTIQEGRIIPLVSDALPTGTALTVNAPGIFLTAYGISQTVDTLAGTGNVNLSTNSTLTLASAASATFSGVISNNAPASLIKNGPGTQTLSGENTYTGGTFVNGGRLIDHYPHDSYTLANGADLDFANTAPSALSGMISGAGNLTKSGAGNLDLSAPNTYTGSTLINDGRLIVSNTSATSGYHIPSGTTLELKVSDALINNSAPGTTTFTGTGIIEKTGAGRLQWGVRTASFSMAGGSIIRVLEGSLIGGSNADEVWTNNKADLYVASNATFDGVEATSIANGGIFVDAITGGGTIKVGIGGSYANKITFGVDNGSGTFDGILADSSGPGNFVKSGTGTQTLTGQNTYTGDTLVSGGTLTLASGGALRIKVGANGVSNKLTGSGTLRLDGTLVLDLTAAGNSPGDSWTLVNTSTLAETYGSTFALASTRGAFTKRASKWTKVENGVTYEFEPGTGLLTVAPLTGYSLWASLHADNQTEDQDYNHDGVENGIAYFMNNTGVITLPGIVGGKITWQNGGTLAVTAYGTEFKVQTSPDLASWADIPTGDAKLTNLAASVAYTLPTGQGKRFVRLCVTPN</sequence>
<keyword evidence="4" id="KW-1185">Reference proteome</keyword>
<protein>
    <recommendedName>
        <fullName evidence="5">Autotransporter-associated beta strand protein</fullName>
    </recommendedName>
</protein>
<dbReference type="InterPro" id="IPR011050">
    <property type="entry name" value="Pectin_lyase_fold/virulence"/>
</dbReference>
<evidence type="ECO:0008006" key="5">
    <source>
        <dbReference type="Google" id="ProtNLM"/>
    </source>
</evidence>
<gene>
    <name evidence="3" type="ORF">HHL09_19610</name>
</gene>
<reference evidence="3 4" key="1">
    <citation type="submission" date="2020-04" db="EMBL/GenBank/DDBJ databases">
        <title>Luteolibacter sp. G-1-1-1 isolated from soil.</title>
        <authorList>
            <person name="Dahal R.H."/>
        </authorList>
    </citation>
    <scope>NUCLEOTIDE SEQUENCE [LARGE SCALE GENOMIC DNA]</scope>
    <source>
        <strain evidence="3 4">G-1-1-1</strain>
    </source>
</reference>
<dbReference type="InterPro" id="IPR013425">
    <property type="entry name" value="Autotrns_rpt"/>
</dbReference>
<keyword evidence="1 2" id="KW-0732">Signal</keyword>
<dbReference type="NCBIfam" id="TIGR02601">
    <property type="entry name" value="autotrns_rpt"/>
    <property type="match status" value="5"/>
</dbReference>
<dbReference type="InterPro" id="IPR012332">
    <property type="entry name" value="Autotransporter_pectin_lyase_C"/>
</dbReference>
<dbReference type="EMBL" id="CP051774">
    <property type="protein sequence ID" value="QJE97898.1"/>
    <property type="molecule type" value="Genomic_DNA"/>
</dbReference>
<evidence type="ECO:0000256" key="2">
    <source>
        <dbReference type="SAM" id="SignalP"/>
    </source>
</evidence>
<feature type="signal peptide" evidence="2">
    <location>
        <begin position="1"/>
        <end position="27"/>
    </location>
</feature>
<dbReference type="KEGG" id="luo:HHL09_19610"/>
<evidence type="ECO:0000313" key="4">
    <source>
        <dbReference type="Proteomes" id="UP000501812"/>
    </source>
</evidence>
<feature type="chain" id="PRO_5032786213" description="Autotransporter-associated beta strand protein" evidence="2">
    <location>
        <begin position="28"/>
        <end position="1130"/>
    </location>
</feature>
<dbReference type="AlphaFoldDB" id="A0A858RN91"/>
<dbReference type="SUPFAM" id="SSF51126">
    <property type="entry name" value="Pectin lyase-like"/>
    <property type="match status" value="2"/>
</dbReference>
<proteinExistence type="predicted"/>
<dbReference type="Pfam" id="PF12951">
    <property type="entry name" value="PATR"/>
    <property type="match status" value="6"/>
</dbReference>
<evidence type="ECO:0000313" key="3">
    <source>
        <dbReference type="EMBL" id="QJE97898.1"/>
    </source>
</evidence>
<evidence type="ECO:0000256" key="1">
    <source>
        <dbReference type="ARBA" id="ARBA00022729"/>
    </source>
</evidence>
<dbReference type="Gene3D" id="2.160.20.20">
    <property type="match status" value="1"/>
</dbReference>
<organism evidence="3 4">
    <name type="scientific">Luteolibacter luteus</name>
    <dbReference type="NCBI Taxonomy" id="2728835"/>
    <lineage>
        <taxon>Bacteria</taxon>
        <taxon>Pseudomonadati</taxon>
        <taxon>Verrucomicrobiota</taxon>
        <taxon>Verrucomicrobiia</taxon>
        <taxon>Verrucomicrobiales</taxon>
        <taxon>Verrucomicrobiaceae</taxon>
        <taxon>Luteolibacter</taxon>
    </lineage>
</organism>